<reference evidence="1" key="1">
    <citation type="submission" date="2018-05" db="EMBL/GenBank/DDBJ databases">
        <authorList>
            <person name="Lanie J.A."/>
            <person name="Ng W.-L."/>
            <person name="Kazmierczak K.M."/>
            <person name="Andrzejewski T.M."/>
            <person name="Davidsen T.M."/>
            <person name="Wayne K.J."/>
            <person name="Tettelin H."/>
            <person name="Glass J.I."/>
            <person name="Rusch D."/>
            <person name="Podicherti R."/>
            <person name="Tsui H.-C.T."/>
            <person name="Winkler M.E."/>
        </authorList>
    </citation>
    <scope>NUCLEOTIDE SEQUENCE</scope>
</reference>
<organism evidence="1">
    <name type="scientific">marine metagenome</name>
    <dbReference type="NCBI Taxonomy" id="408172"/>
    <lineage>
        <taxon>unclassified sequences</taxon>
        <taxon>metagenomes</taxon>
        <taxon>ecological metagenomes</taxon>
    </lineage>
</organism>
<dbReference type="AlphaFoldDB" id="A0A381TI61"/>
<protein>
    <submittedName>
        <fullName evidence="1">Uncharacterized protein</fullName>
    </submittedName>
</protein>
<gene>
    <name evidence="1" type="ORF">METZ01_LOCUS68659</name>
</gene>
<evidence type="ECO:0000313" key="1">
    <source>
        <dbReference type="EMBL" id="SVA15805.1"/>
    </source>
</evidence>
<proteinExistence type="predicted"/>
<accession>A0A381TI61</accession>
<sequence length="33" mass="3623">MVGKEETSGFLVYGAFFVPTIVVTDLGVEPRTY</sequence>
<name>A0A381TI61_9ZZZZ</name>
<dbReference type="EMBL" id="UINC01004638">
    <property type="protein sequence ID" value="SVA15805.1"/>
    <property type="molecule type" value="Genomic_DNA"/>
</dbReference>